<dbReference type="RefSeq" id="XP_040691171.1">
    <property type="nucleotide sequence ID" value="XM_040831915.1"/>
</dbReference>
<keyword evidence="3" id="KW-1185">Reference proteome</keyword>
<gene>
    <name evidence="2" type="ORF">ASPWEDRAFT_182361</name>
</gene>
<dbReference type="VEuPathDB" id="FungiDB:ASPWEDRAFT_182361"/>
<sequence length="314" mass="35646">MARNLERCLDSAKNLLLYADTGSLLGGLILRDEAPYINPGMIYRYCALFLEMPVGVSWEIFHLKEDGSTGRSLRRTGHYMVEPGNYIILDQNTNPIQITVTSDLAPRRVRSGLTDTSRDRNNLQGYFRDGIRERDRSCTMTGKKPTSRNPSFSGLISAHIYPVARLADWNTQNFRRFLTDTSSESRIGQSGIYSLQNGLLLRADIHSNWDDWLIAVDPDEDFKVICFFEDDEMLGGRRLQATAINASNANHRISHDLLRWHLRMCVLKNMKGNAGVPEWEYELGPDDIGEIMAQEDAGERMEVELFSRLGPLIA</sequence>
<organism evidence="2 3">
    <name type="scientific">Aspergillus wentii DTO 134E9</name>
    <dbReference type="NCBI Taxonomy" id="1073089"/>
    <lineage>
        <taxon>Eukaryota</taxon>
        <taxon>Fungi</taxon>
        <taxon>Dikarya</taxon>
        <taxon>Ascomycota</taxon>
        <taxon>Pezizomycotina</taxon>
        <taxon>Eurotiomycetes</taxon>
        <taxon>Eurotiomycetidae</taxon>
        <taxon>Eurotiales</taxon>
        <taxon>Aspergillaceae</taxon>
        <taxon>Aspergillus</taxon>
        <taxon>Aspergillus subgen. Cremei</taxon>
    </lineage>
</organism>
<dbReference type="Pfam" id="PF13391">
    <property type="entry name" value="HNH_2"/>
    <property type="match status" value="1"/>
</dbReference>
<protein>
    <recommendedName>
        <fullName evidence="1">HNH nuclease domain-containing protein</fullName>
    </recommendedName>
</protein>
<reference evidence="3" key="1">
    <citation type="journal article" date="2017" name="Genome Biol.">
        <title>Comparative genomics reveals high biological diversity and specific adaptations in the industrially and medically important fungal genus Aspergillus.</title>
        <authorList>
            <person name="de Vries R.P."/>
            <person name="Riley R."/>
            <person name="Wiebenga A."/>
            <person name="Aguilar-Osorio G."/>
            <person name="Amillis S."/>
            <person name="Uchima C.A."/>
            <person name="Anderluh G."/>
            <person name="Asadollahi M."/>
            <person name="Askin M."/>
            <person name="Barry K."/>
            <person name="Battaglia E."/>
            <person name="Bayram O."/>
            <person name="Benocci T."/>
            <person name="Braus-Stromeyer S.A."/>
            <person name="Caldana C."/>
            <person name="Canovas D."/>
            <person name="Cerqueira G.C."/>
            <person name="Chen F."/>
            <person name="Chen W."/>
            <person name="Choi C."/>
            <person name="Clum A."/>
            <person name="Dos Santos R.A."/>
            <person name="Damasio A.R."/>
            <person name="Diallinas G."/>
            <person name="Emri T."/>
            <person name="Fekete E."/>
            <person name="Flipphi M."/>
            <person name="Freyberg S."/>
            <person name="Gallo A."/>
            <person name="Gournas C."/>
            <person name="Habgood R."/>
            <person name="Hainaut M."/>
            <person name="Harispe M.L."/>
            <person name="Henrissat B."/>
            <person name="Hilden K.S."/>
            <person name="Hope R."/>
            <person name="Hossain A."/>
            <person name="Karabika E."/>
            <person name="Karaffa L."/>
            <person name="Karanyi Z."/>
            <person name="Krasevec N."/>
            <person name="Kuo A."/>
            <person name="Kusch H."/>
            <person name="LaButti K."/>
            <person name="Lagendijk E.L."/>
            <person name="Lapidus A."/>
            <person name="Levasseur A."/>
            <person name="Lindquist E."/>
            <person name="Lipzen A."/>
            <person name="Logrieco A.F."/>
            <person name="MacCabe A."/>
            <person name="Maekelae M.R."/>
            <person name="Malavazi I."/>
            <person name="Melin P."/>
            <person name="Meyer V."/>
            <person name="Mielnichuk N."/>
            <person name="Miskei M."/>
            <person name="Molnar A.P."/>
            <person name="Mule G."/>
            <person name="Ngan C.Y."/>
            <person name="Orejas M."/>
            <person name="Orosz E."/>
            <person name="Ouedraogo J.P."/>
            <person name="Overkamp K.M."/>
            <person name="Park H.-S."/>
            <person name="Perrone G."/>
            <person name="Piumi F."/>
            <person name="Punt P.J."/>
            <person name="Ram A.F."/>
            <person name="Ramon A."/>
            <person name="Rauscher S."/>
            <person name="Record E."/>
            <person name="Riano-Pachon D.M."/>
            <person name="Robert V."/>
            <person name="Roehrig J."/>
            <person name="Ruller R."/>
            <person name="Salamov A."/>
            <person name="Salih N.S."/>
            <person name="Samson R.A."/>
            <person name="Sandor E."/>
            <person name="Sanguinetti M."/>
            <person name="Schuetze T."/>
            <person name="Sepcic K."/>
            <person name="Shelest E."/>
            <person name="Sherlock G."/>
            <person name="Sophianopoulou V."/>
            <person name="Squina F.M."/>
            <person name="Sun H."/>
            <person name="Susca A."/>
            <person name="Todd R.B."/>
            <person name="Tsang A."/>
            <person name="Unkles S.E."/>
            <person name="van de Wiele N."/>
            <person name="van Rossen-Uffink D."/>
            <person name="Oliveira J.V."/>
            <person name="Vesth T.C."/>
            <person name="Visser J."/>
            <person name="Yu J.-H."/>
            <person name="Zhou M."/>
            <person name="Andersen M.R."/>
            <person name="Archer D.B."/>
            <person name="Baker S.E."/>
            <person name="Benoit I."/>
            <person name="Brakhage A.A."/>
            <person name="Braus G.H."/>
            <person name="Fischer R."/>
            <person name="Frisvad J.C."/>
            <person name="Goldman G.H."/>
            <person name="Houbraken J."/>
            <person name="Oakley B."/>
            <person name="Pocsi I."/>
            <person name="Scazzocchio C."/>
            <person name="Seiboth B."/>
            <person name="vanKuyk P.A."/>
            <person name="Wortman J."/>
            <person name="Dyer P.S."/>
            <person name="Grigoriev I.V."/>
        </authorList>
    </citation>
    <scope>NUCLEOTIDE SEQUENCE [LARGE SCALE GENOMIC DNA]</scope>
    <source>
        <strain evidence="3">DTO 134E9</strain>
    </source>
</reference>
<dbReference type="GeneID" id="63747763"/>
<name>A0A1L9RRD4_ASPWE</name>
<dbReference type="Proteomes" id="UP000184383">
    <property type="component" value="Unassembled WGS sequence"/>
</dbReference>
<proteinExistence type="predicted"/>
<dbReference type="InterPro" id="IPR003615">
    <property type="entry name" value="HNH_nuc"/>
</dbReference>
<dbReference type="OrthoDB" id="2142759at2759"/>
<dbReference type="EMBL" id="KV878211">
    <property type="protein sequence ID" value="OJJ37495.1"/>
    <property type="molecule type" value="Genomic_DNA"/>
</dbReference>
<dbReference type="STRING" id="1073089.A0A1L9RRD4"/>
<evidence type="ECO:0000313" key="3">
    <source>
        <dbReference type="Proteomes" id="UP000184383"/>
    </source>
</evidence>
<accession>A0A1L9RRD4</accession>
<dbReference type="AlphaFoldDB" id="A0A1L9RRD4"/>
<feature type="domain" description="HNH nuclease" evidence="1">
    <location>
        <begin position="138"/>
        <end position="217"/>
    </location>
</feature>
<evidence type="ECO:0000259" key="1">
    <source>
        <dbReference type="Pfam" id="PF13391"/>
    </source>
</evidence>
<evidence type="ECO:0000313" key="2">
    <source>
        <dbReference type="EMBL" id="OJJ37495.1"/>
    </source>
</evidence>